<sequence>MSNIHDELSPASRAMLVGAMLGGAASVASQWKERQSGIISPNQFATNVTKDTLKAGAISGATTYIAGKMAGQPVLSMLTILAAGAAGVYILEQNQENKNNEPG</sequence>
<reference evidence="2 3" key="1">
    <citation type="submission" date="2016-11" db="EMBL/GenBank/DDBJ databases">
        <authorList>
            <person name="Jaros S."/>
            <person name="Januszkiewicz K."/>
            <person name="Wedrychowicz H."/>
        </authorList>
    </citation>
    <scope>NUCLEOTIDE SEQUENCE [LARGE SCALE GENOMIC DNA]</scope>
    <source>
        <strain evidence="2 3">CECT 7868</strain>
    </source>
</reference>
<protein>
    <submittedName>
        <fullName evidence="2">Uncharacterized protein</fullName>
    </submittedName>
</protein>
<dbReference type="OrthoDB" id="5904314at2"/>
<keyword evidence="1" id="KW-0812">Transmembrane</keyword>
<dbReference type="STRING" id="1216006.VA7868_02483"/>
<keyword evidence="3" id="KW-1185">Reference proteome</keyword>
<keyword evidence="1" id="KW-1133">Transmembrane helix</keyword>
<evidence type="ECO:0000313" key="3">
    <source>
        <dbReference type="Proteomes" id="UP000184608"/>
    </source>
</evidence>
<dbReference type="RefSeq" id="WP_073604141.1">
    <property type="nucleotide sequence ID" value="NZ_FQXZ01000026.1"/>
</dbReference>
<gene>
    <name evidence="2" type="ORF">VA7868_02483</name>
</gene>
<name>A0A1M5ZA67_9VIBR</name>
<dbReference type="AlphaFoldDB" id="A0A1M5ZA67"/>
<dbReference type="InterPro" id="IPR058956">
    <property type="entry name" value="MamC"/>
</dbReference>
<evidence type="ECO:0000313" key="2">
    <source>
        <dbReference type="EMBL" id="SHI21136.1"/>
    </source>
</evidence>
<organism evidence="2 3">
    <name type="scientific">Vibrio aerogenes CECT 7868</name>
    <dbReference type="NCBI Taxonomy" id="1216006"/>
    <lineage>
        <taxon>Bacteria</taxon>
        <taxon>Pseudomonadati</taxon>
        <taxon>Pseudomonadota</taxon>
        <taxon>Gammaproteobacteria</taxon>
        <taxon>Vibrionales</taxon>
        <taxon>Vibrionaceae</taxon>
        <taxon>Vibrio</taxon>
    </lineage>
</organism>
<dbReference type="Pfam" id="PF26373">
    <property type="entry name" value="MamC"/>
    <property type="match status" value="1"/>
</dbReference>
<evidence type="ECO:0000256" key="1">
    <source>
        <dbReference type="SAM" id="Phobius"/>
    </source>
</evidence>
<accession>A0A1M5ZA67</accession>
<dbReference type="Proteomes" id="UP000184608">
    <property type="component" value="Unassembled WGS sequence"/>
</dbReference>
<proteinExistence type="predicted"/>
<feature type="transmembrane region" description="Helical" evidence="1">
    <location>
        <begin position="74"/>
        <end position="91"/>
    </location>
</feature>
<dbReference type="EMBL" id="FQXZ01000026">
    <property type="protein sequence ID" value="SHI21136.1"/>
    <property type="molecule type" value="Genomic_DNA"/>
</dbReference>
<keyword evidence="1" id="KW-0472">Membrane</keyword>